<evidence type="ECO:0000313" key="3">
    <source>
        <dbReference type="EMBL" id="TYP73298.1"/>
    </source>
</evidence>
<feature type="transmembrane region" description="Helical" evidence="1">
    <location>
        <begin position="166"/>
        <end position="186"/>
    </location>
</feature>
<evidence type="ECO:0000259" key="2">
    <source>
        <dbReference type="Pfam" id="PF02517"/>
    </source>
</evidence>
<dbReference type="PANTHER" id="PTHR39430">
    <property type="entry name" value="MEMBRANE-ASSOCIATED PROTEASE-RELATED"/>
    <property type="match status" value="1"/>
</dbReference>
<protein>
    <recommendedName>
        <fullName evidence="2">CAAX prenyl protease 2/Lysostaphin resistance protein A-like domain-containing protein</fullName>
    </recommendedName>
</protein>
<dbReference type="Proteomes" id="UP000323257">
    <property type="component" value="Unassembled WGS sequence"/>
</dbReference>
<accession>A0A5S5C3V6</accession>
<feature type="transmembrane region" description="Helical" evidence="1">
    <location>
        <begin position="198"/>
        <end position="220"/>
    </location>
</feature>
<dbReference type="InterPro" id="IPR003675">
    <property type="entry name" value="Rce1/LyrA-like_dom"/>
</dbReference>
<feature type="transmembrane region" description="Helical" evidence="1">
    <location>
        <begin position="35"/>
        <end position="56"/>
    </location>
</feature>
<dbReference type="EMBL" id="VNHS01000007">
    <property type="protein sequence ID" value="TYP73298.1"/>
    <property type="molecule type" value="Genomic_DNA"/>
</dbReference>
<dbReference type="OrthoDB" id="324900at2"/>
<feature type="domain" description="CAAX prenyl protease 2/Lysostaphin resistance protein A-like" evidence="2">
    <location>
        <begin position="111"/>
        <end position="203"/>
    </location>
</feature>
<comment type="caution">
    <text evidence="3">The sequence shown here is derived from an EMBL/GenBank/DDBJ whole genome shotgun (WGS) entry which is preliminary data.</text>
</comment>
<feature type="transmembrane region" description="Helical" evidence="1">
    <location>
        <begin position="77"/>
        <end position="98"/>
    </location>
</feature>
<feature type="transmembrane region" description="Helical" evidence="1">
    <location>
        <begin position="240"/>
        <end position="258"/>
    </location>
</feature>
<dbReference type="GO" id="GO:0080120">
    <property type="term" value="P:CAAX-box protein maturation"/>
    <property type="evidence" value="ECO:0007669"/>
    <property type="project" value="UniProtKB-ARBA"/>
</dbReference>
<name>A0A5S5C3V6_9BACL</name>
<dbReference type="AlphaFoldDB" id="A0A5S5C3V6"/>
<proteinExistence type="predicted"/>
<feature type="transmembrane region" description="Helical" evidence="1">
    <location>
        <begin position="7"/>
        <end position="29"/>
    </location>
</feature>
<feature type="transmembrane region" description="Helical" evidence="1">
    <location>
        <begin position="141"/>
        <end position="160"/>
    </location>
</feature>
<organism evidence="3 4">
    <name type="scientific">Paenibacillus methanolicus</name>
    <dbReference type="NCBI Taxonomy" id="582686"/>
    <lineage>
        <taxon>Bacteria</taxon>
        <taxon>Bacillati</taxon>
        <taxon>Bacillota</taxon>
        <taxon>Bacilli</taxon>
        <taxon>Bacillales</taxon>
        <taxon>Paenibacillaceae</taxon>
        <taxon>Paenibacillus</taxon>
    </lineage>
</organism>
<feature type="transmembrane region" description="Helical" evidence="1">
    <location>
        <begin position="110"/>
        <end position="129"/>
    </location>
</feature>
<dbReference type="Pfam" id="PF02517">
    <property type="entry name" value="Rce1-like"/>
    <property type="match status" value="1"/>
</dbReference>
<keyword evidence="4" id="KW-1185">Reference proteome</keyword>
<sequence>MKKVIRFPLVWMLVGAFIMLLSSSVFRRLTDGPEGFMSIVLALVGGGVSIGIYWLLMKFMAGRKVPELHVKRAGTETIFGATIGLVLIAVSVGIIVLFGGYSFQWSADRFAMSVIASAIGAAILEELVFRGIMLQAIEKMGGSWIALAVTSIFFGGAHLVNEGATIWSAIAIFIEAGILLGAGFLWRRNIWFVVGLHFAWNALEGLLGIPVSGVASKGLFEVTLSGSTLLTGGSFGLEASVVPIIVSLMIAIPMMIAASRRGNLQNKRNKGTKQIQKNRDIAG</sequence>
<dbReference type="GO" id="GO:0004175">
    <property type="term" value="F:endopeptidase activity"/>
    <property type="evidence" value="ECO:0007669"/>
    <property type="project" value="UniProtKB-ARBA"/>
</dbReference>
<evidence type="ECO:0000313" key="4">
    <source>
        <dbReference type="Proteomes" id="UP000323257"/>
    </source>
</evidence>
<reference evidence="3 4" key="1">
    <citation type="submission" date="2019-07" db="EMBL/GenBank/DDBJ databases">
        <title>Genomic Encyclopedia of Type Strains, Phase III (KMG-III): the genomes of soil and plant-associated and newly described type strains.</title>
        <authorList>
            <person name="Whitman W."/>
        </authorList>
    </citation>
    <scope>NUCLEOTIDE SEQUENCE [LARGE SCALE GENOMIC DNA]</scope>
    <source>
        <strain evidence="3 4">BL24</strain>
    </source>
</reference>
<keyword evidence="1" id="KW-1133">Transmembrane helix</keyword>
<evidence type="ECO:0000256" key="1">
    <source>
        <dbReference type="SAM" id="Phobius"/>
    </source>
</evidence>
<gene>
    <name evidence="3" type="ORF">BCM02_107282</name>
</gene>
<keyword evidence="1" id="KW-0472">Membrane</keyword>
<keyword evidence="1" id="KW-0812">Transmembrane</keyword>
<dbReference type="RefSeq" id="WP_148930854.1">
    <property type="nucleotide sequence ID" value="NZ_VNHS01000007.1"/>
</dbReference>
<dbReference type="PANTHER" id="PTHR39430:SF1">
    <property type="entry name" value="PROTEASE"/>
    <property type="match status" value="1"/>
</dbReference>